<evidence type="ECO:0000256" key="4">
    <source>
        <dbReference type="ARBA" id="ARBA00022692"/>
    </source>
</evidence>
<dbReference type="InterPro" id="IPR035906">
    <property type="entry name" value="MetI-like_sf"/>
</dbReference>
<dbReference type="PANTHER" id="PTHR43163:SF6">
    <property type="entry name" value="DIPEPTIDE TRANSPORT SYSTEM PERMEASE PROTEIN DPPB-RELATED"/>
    <property type="match status" value="1"/>
</dbReference>
<organism evidence="9 10">
    <name type="scientific">Microbacterium invictum</name>
    <dbReference type="NCBI Taxonomy" id="515415"/>
    <lineage>
        <taxon>Bacteria</taxon>
        <taxon>Bacillati</taxon>
        <taxon>Actinomycetota</taxon>
        <taxon>Actinomycetes</taxon>
        <taxon>Micrococcales</taxon>
        <taxon>Microbacteriaceae</taxon>
        <taxon>Microbacterium</taxon>
    </lineage>
</organism>
<sequence length="368" mass="38915">MSVVEHTAPPAATDADEAPASAGLGAIRRHWWLLRTILLAAVNLLVFVFVSFFLVKLIPGDPVVTATGGRLTGADLEEARASYGLDGSVGEQLLSYLGSLARLDLGTSIATGRPIAEDLATRIPATLELVFTGLLAASIVALLLSHYVVTHRANRVSRVLLSYARSAGALPEYVIGIAFIYLFFAVLGWAPAPSGRLDPMLLAPPQVTGFPLFDAVIAGDTAAAASYASRLALPVIVMMVAHAPLLMKTLIINLDHAIDEPSTRFRIASGAPRRTILLSIYRRALPSVVAMLGMMFGLLLGGAVVLESLFALGGLGQYAVDAVNASDVFALRSFLLVVAAMCLAIYLIVDILTMTLDPRRRVETGKGA</sequence>
<feature type="transmembrane region" description="Helical" evidence="7">
    <location>
        <begin position="284"/>
        <end position="309"/>
    </location>
</feature>
<dbReference type="PROSITE" id="PS50928">
    <property type="entry name" value="ABC_TM1"/>
    <property type="match status" value="1"/>
</dbReference>
<dbReference type="SUPFAM" id="SSF161098">
    <property type="entry name" value="MetI-like"/>
    <property type="match status" value="1"/>
</dbReference>
<keyword evidence="4 7" id="KW-0812">Transmembrane</keyword>
<dbReference type="PANTHER" id="PTHR43163">
    <property type="entry name" value="DIPEPTIDE TRANSPORT SYSTEM PERMEASE PROTEIN DPPB-RELATED"/>
    <property type="match status" value="1"/>
</dbReference>
<feature type="transmembrane region" description="Helical" evidence="7">
    <location>
        <begin position="329"/>
        <end position="352"/>
    </location>
</feature>
<protein>
    <submittedName>
        <fullName evidence="9">ABC transporter permease</fullName>
    </submittedName>
</protein>
<proteinExistence type="inferred from homology"/>
<comment type="subcellular location">
    <subcellularLocation>
        <location evidence="1 7">Cell membrane</location>
        <topology evidence="1 7">Multi-pass membrane protein</topology>
    </subcellularLocation>
</comment>
<dbReference type="Pfam" id="PF19300">
    <property type="entry name" value="BPD_transp_1_N"/>
    <property type="match status" value="1"/>
</dbReference>
<accession>A0ABZ0V8I0</accession>
<evidence type="ECO:0000256" key="6">
    <source>
        <dbReference type="ARBA" id="ARBA00023136"/>
    </source>
</evidence>
<evidence type="ECO:0000259" key="8">
    <source>
        <dbReference type="PROSITE" id="PS50928"/>
    </source>
</evidence>
<name>A0ABZ0V8I0_9MICO</name>
<feature type="transmembrane region" description="Helical" evidence="7">
    <location>
        <begin position="231"/>
        <end position="254"/>
    </location>
</feature>
<dbReference type="InterPro" id="IPR045621">
    <property type="entry name" value="BPD_transp_1_N"/>
</dbReference>
<feature type="domain" description="ABC transmembrane type-1" evidence="8">
    <location>
        <begin position="123"/>
        <end position="353"/>
    </location>
</feature>
<dbReference type="Proteomes" id="UP001324533">
    <property type="component" value="Chromosome"/>
</dbReference>
<evidence type="ECO:0000256" key="1">
    <source>
        <dbReference type="ARBA" id="ARBA00004651"/>
    </source>
</evidence>
<keyword evidence="3" id="KW-1003">Cell membrane</keyword>
<gene>
    <name evidence="9" type="ORF">T9R20_13915</name>
</gene>
<dbReference type="Pfam" id="PF00528">
    <property type="entry name" value="BPD_transp_1"/>
    <property type="match status" value="1"/>
</dbReference>
<keyword evidence="5 7" id="KW-1133">Transmembrane helix</keyword>
<dbReference type="InterPro" id="IPR000515">
    <property type="entry name" value="MetI-like"/>
</dbReference>
<keyword evidence="6 7" id="KW-0472">Membrane</keyword>
<evidence type="ECO:0000313" key="9">
    <source>
        <dbReference type="EMBL" id="WQB69779.1"/>
    </source>
</evidence>
<dbReference type="RefSeq" id="WP_322409902.1">
    <property type="nucleotide sequence ID" value="NZ_CP139779.1"/>
</dbReference>
<feature type="transmembrane region" description="Helical" evidence="7">
    <location>
        <begin position="129"/>
        <end position="149"/>
    </location>
</feature>
<keyword evidence="2 7" id="KW-0813">Transport</keyword>
<feature type="transmembrane region" description="Helical" evidence="7">
    <location>
        <begin position="32"/>
        <end position="55"/>
    </location>
</feature>
<evidence type="ECO:0000313" key="10">
    <source>
        <dbReference type="Proteomes" id="UP001324533"/>
    </source>
</evidence>
<reference evidence="9 10" key="1">
    <citation type="submission" date="2023-06" db="EMBL/GenBank/DDBJ databases">
        <title>Rock-solubilizing bacteria, Microbacterium invictum, promotes re-establishment of vegetation in rocky wasteland by accelerating rock bio-weathering and reshaping soil bacterial community.</title>
        <authorList>
            <person name="Liu C."/>
        </authorList>
    </citation>
    <scope>NUCLEOTIDE SEQUENCE [LARGE SCALE GENOMIC DNA]</scope>
    <source>
        <strain evidence="9 10">X-18</strain>
    </source>
</reference>
<evidence type="ECO:0000256" key="3">
    <source>
        <dbReference type="ARBA" id="ARBA00022475"/>
    </source>
</evidence>
<evidence type="ECO:0000256" key="2">
    <source>
        <dbReference type="ARBA" id="ARBA00022448"/>
    </source>
</evidence>
<dbReference type="EMBL" id="CP139779">
    <property type="protein sequence ID" value="WQB69779.1"/>
    <property type="molecule type" value="Genomic_DNA"/>
</dbReference>
<evidence type="ECO:0000256" key="7">
    <source>
        <dbReference type="RuleBase" id="RU363032"/>
    </source>
</evidence>
<feature type="transmembrane region" description="Helical" evidence="7">
    <location>
        <begin position="170"/>
        <end position="192"/>
    </location>
</feature>
<keyword evidence="10" id="KW-1185">Reference proteome</keyword>
<comment type="similarity">
    <text evidence="7">Belongs to the binding-protein-dependent transport system permease family.</text>
</comment>
<evidence type="ECO:0000256" key="5">
    <source>
        <dbReference type="ARBA" id="ARBA00022989"/>
    </source>
</evidence>